<evidence type="ECO:0000259" key="6">
    <source>
        <dbReference type="Pfam" id="PF03449"/>
    </source>
</evidence>
<keyword evidence="7" id="KW-0648">Protein biosynthesis</keyword>
<dbReference type="SUPFAM" id="SSF54534">
    <property type="entry name" value="FKBP-like"/>
    <property type="match status" value="1"/>
</dbReference>
<keyword evidence="8" id="KW-1185">Reference proteome</keyword>
<dbReference type="GO" id="GO:0003746">
    <property type="term" value="F:translation elongation factor activity"/>
    <property type="evidence" value="ECO:0007669"/>
    <property type="project" value="UniProtKB-KW"/>
</dbReference>
<dbReference type="AlphaFoldDB" id="F2NP48"/>
<dbReference type="PANTHER" id="PTHR30437">
    <property type="entry name" value="TRANSCRIPTION ELONGATION FACTOR GREA"/>
    <property type="match status" value="1"/>
</dbReference>
<dbReference type="RefSeq" id="WP_013703896.1">
    <property type="nucleotide sequence ID" value="NC_015387.1"/>
</dbReference>
<dbReference type="InterPro" id="IPR023459">
    <property type="entry name" value="Tscrpt_elong_fac_GreA/B_fam"/>
</dbReference>
<evidence type="ECO:0000256" key="2">
    <source>
        <dbReference type="ARBA" id="ARBA00023015"/>
    </source>
</evidence>
<dbReference type="PANTHER" id="PTHR30437:SF4">
    <property type="entry name" value="TRANSCRIPTION ELONGATION FACTOR GREA"/>
    <property type="match status" value="1"/>
</dbReference>
<organism evidence="7 8">
    <name type="scientific">Marinithermus hydrothermalis (strain DSM 14884 / JCM 11576 / T1)</name>
    <dbReference type="NCBI Taxonomy" id="869210"/>
    <lineage>
        <taxon>Bacteria</taxon>
        <taxon>Thermotogati</taxon>
        <taxon>Deinococcota</taxon>
        <taxon>Deinococci</taxon>
        <taxon>Thermales</taxon>
        <taxon>Thermaceae</taxon>
        <taxon>Marinithermus</taxon>
    </lineage>
</organism>
<dbReference type="OrthoDB" id="9808774at2"/>
<dbReference type="HOGENOM" id="CLU_101379_2_2_0"/>
<dbReference type="InterPro" id="IPR022691">
    <property type="entry name" value="Tscrpt_elong_fac_GreA/B_N"/>
</dbReference>
<dbReference type="InterPro" id="IPR036805">
    <property type="entry name" value="Tscrpt_elong_fac_GreA/B_N_sf"/>
</dbReference>
<dbReference type="InterPro" id="IPR036953">
    <property type="entry name" value="GreA/GreB_C_sf"/>
</dbReference>
<accession>F2NP48</accession>
<dbReference type="SUPFAM" id="SSF46557">
    <property type="entry name" value="GreA transcript cleavage protein, N-terminal domain"/>
    <property type="match status" value="1"/>
</dbReference>
<evidence type="ECO:0000256" key="1">
    <source>
        <dbReference type="ARBA" id="ARBA00008213"/>
    </source>
</evidence>
<dbReference type="Gene3D" id="1.10.287.180">
    <property type="entry name" value="Transcription elongation factor, GreA/GreB, N-terminal domain"/>
    <property type="match status" value="1"/>
</dbReference>
<evidence type="ECO:0000259" key="5">
    <source>
        <dbReference type="Pfam" id="PF01272"/>
    </source>
</evidence>
<name>F2NP48_MARHT</name>
<dbReference type="Gene3D" id="3.10.50.30">
    <property type="entry name" value="Transcription elongation factor, GreA/GreB, C-terminal domain"/>
    <property type="match status" value="1"/>
</dbReference>
<dbReference type="GO" id="GO:0032784">
    <property type="term" value="P:regulation of DNA-templated transcription elongation"/>
    <property type="evidence" value="ECO:0007669"/>
    <property type="project" value="InterPro"/>
</dbReference>
<dbReference type="InterPro" id="IPR018151">
    <property type="entry name" value="TF_GreA/GreB_CS"/>
</dbReference>
<gene>
    <name evidence="7" type="ordered locus">Marky_1107</name>
</gene>
<dbReference type="Proteomes" id="UP000007030">
    <property type="component" value="Chromosome"/>
</dbReference>
<keyword evidence="4" id="KW-0175">Coiled coil</keyword>
<dbReference type="PIRSF" id="PIRSF006092">
    <property type="entry name" value="GreA_GreB"/>
    <property type="match status" value="1"/>
</dbReference>
<feature type="coiled-coil region" evidence="4">
    <location>
        <begin position="2"/>
        <end position="68"/>
    </location>
</feature>
<dbReference type="KEGG" id="mhd:Marky_1107"/>
<sequence>MAREIKLTKAGYERLKAQLEQEYQRLAEATRILQEQMESFEDYEDSGLEDAKREKARIEARIDSLEDTLSRAVILEDSQGGQVVALGSRLVLQDAESGEGYEIQIVAPAEASVLEEPLKISDESPVGSALLGRREGESVRVETPRGIREYRIISVG</sequence>
<dbReference type="STRING" id="869210.Marky_1107"/>
<protein>
    <submittedName>
        <fullName evidence="7">GreA/GreB family elongation factor</fullName>
    </submittedName>
</protein>
<dbReference type="Pfam" id="PF01272">
    <property type="entry name" value="GreA_GreB"/>
    <property type="match status" value="1"/>
</dbReference>
<dbReference type="GO" id="GO:0003677">
    <property type="term" value="F:DNA binding"/>
    <property type="evidence" value="ECO:0007669"/>
    <property type="project" value="InterPro"/>
</dbReference>
<proteinExistence type="inferred from homology"/>
<dbReference type="Pfam" id="PF03449">
    <property type="entry name" value="GreA_GreB_N"/>
    <property type="match status" value="1"/>
</dbReference>
<dbReference type="InterPro" id="IPR001437">
    <property type="entry name" value="Tscrpt_elong_fac_GreA/B_C"/>
</dbReference>
<evidence type="ECO:0000313" key="7">
    <source>
        <dbReference type="EMBL" id="AEB11849.1"/>
    </source>
</evidence>
<keyword evidence="2" id="KW-0805">Transcription regulation</keyword>
<evidence type="ECO:0000313" key="8">
    <source>
        <dbReference type="Proteomes" id="UP000007030"/>
    </source>
</evidence>
<comment type="similarity">
    <text evidence="1">Belongs to the GreA/GreB family.</text>
</comment>
<dbReference type="GO" id="GO:0070063">
    <property type="term" value="F:RNA polymerase binding"/>
    <property type="evidence" value="ECO:0007669"/>
    <property type="project" value="InterPro"/>
</dbReference>
<reference evidence="7 8" key="1">
    <citation type="journal article" date="2012" name="Stand. Genomic Sci.">
        <title>Complete genome sequence of the aerobic, heterotroph Marinithermus hydrothermalis type strain (T1(T)) from a deep-sea hydrothermal vent chimney.</title>
        <authorList>
            <person name="Copeland A."/>
            <person name="Gu W."/>
            <person name="Yasawong M."/>
            <person name="Lapidus A."/>
            <person name="Lucas S."/>
            <person name="Deshpande S."/>
            <person name="Pagani I."/>
            <person name="Tapia R."/>
            <person name="Cheng J.F."/>
            <person name="Goodwin L.A."/>
            <person name="Pitluck S."/>
            <person name="Liolios K."/>
            <person name="Ivanova N."/>
            <person name="Mavromatis K."/>
            <person name="Mikhailova N."/>
            <person name="Pati A."/>
            <person name="Chen A."/>
            <person name="Palaniappan K."/>
            <person name="Land M."/>
            <person name="Pan C."/>
            <person name="Brambilla E.M."/>
            <person name="Rohde M."/>
            <person name="Tindall B.J."/>
            <person name="Sikorski J."/>
            <person name="Goker M."/>
            <person name="Detter J.C."/>
            <person name="Bristow J."/>
            <person name="Eisen J.A."/>
            <person name="Markowitz V."/>
            <person name="Hugenholtz P."/>
            <person name="Kyrpides N.C."/>
            <person name="Klenk H.P."/>
            <person name="Woyke T."/>
        </authorList>
    </citation>
    <scope>NUCLEOTIDE SEQUENCE [LARGE SCALE GENOMIC DNA]</scope>
    <source>
        <strain evidence="8">DSM 14884 / JCM 11576 / T1</strain>
    </source>
</reference>
<dbReference type="eggNOG" id="COG0782">
    <property type="taxonomic scope" value="Bacteria"/>
</dbReference>
<feature type="domain" description="Transcription elongation factor GreA/GreB N-terminal" evidence="6">
    <location>
        <begin position="6"/>
        <end position="74"/>
    </location>
</feature>
<dbReference type="PROSITE" id="PS00830">
    <property type="entry name" value="GREAB_2"/>
    <property type="match status" value="1"/>
</dbReference>
<evidence type="ECO:0000256" key="3">
    <source>
        <dbReference type="ARBA" id="ARBA00023163"/>
    </source>
</evidence>
<keyword evidence="3" id="KW-0804">Transcription</keyword>
<feature type="domain" description="Transcription elongation factor GreA/GreB C-terminal" evidence="5">
    <location>
        <begin position="82"/>
        <end position="155"/>
    </location>
</feature>
<dbReference type="EMBL" id="CP002630">
    <property type="protein sequence ID" value="AEB11849.1"/>
    <property type="molecule type" value="Genomic_DNA"/>
</dbReference>
<keyword evidence="7" id="KW-0251">Elongation factor</keyword>
<dbReference type="GO" id="GO:0006354">
    <property type="term" value="P:DNA-templated transcription elongation"/>
    <property type="evidence" value="ECO:0007669"/>
    <property type="project" value="TreeGrafter"/>
</dbReference>
<evidence type="ECO:0000256" key="4">
    <source>
        <dbReference type="SAM" id="Coils"/>
    </source>
</evidence>